<dbReference type="InterPro" id="IPR001471">
    <property type="entry name" value="AP2/ERF_dom"/>
</dbReference>
<evidence type="ECO:0000256" key="5">
    <source>
        <dbReference type="ARBA" id="ARBA00023163"/>
    </source>
</evidence>
<dbReference type="PANTHER" id="PTHR31190">
    <property type="entry name" value="DNA-BINDING DOMAIN"/>
    <property type="match status" value="1"/>
</dbReference>
<evidence type="ECO:0000256" key="7">
    <source>
        <dbReference type="SAM" id="MobiDB-lite"/>
    </source>
</evidence>
<keyword evidence="2" id="KW-0611">Plant defense</keyword>
<accession>A0A5N6Q6J1</accession>
<dbReference type="PANTHER" id="PTHR31190:SF287">
    <property type="entry name" value="DEVELOPMENT RELATED ERF PROTEIN"/>
    <property type="match status" value="1"/>
</dbReference>
<keyword evidence="3" id="KW-0805">Transcription regulation</keyword>
<dbReference type="SMART" id="SM00380">
    <property type="entry name" value="AP2"/>
    <property type="match status" value="1"/>
</dbReference>
<keyword evidence="5" id="KW-0804">Transcription</keyword>
<evidence type="ECO:0000313" key="10">
    <source>
        <dbReference type="Proteomes" id="UP000326396"/>
    </source>
</evidence>
<dbReference type="InterPro" id="IPR016177">
    <property type="entry name" value="DNA-bd_dom_sf"/>
</dbReference>
<evidence type="ECO:0000313" key="9">
    <source>
        <dbReference type="EMBL" id="KAD7480324.1"/>
    </source>
</evidence>
<protein>
    <recommendedName>
        <fullName evidence="8">AP2/ERF domain-containing protein</fullName>
    </recommendedName>
</protein>
<evidence type="ECO:0000256" key="3">
    <source>
        <dbReference type="ARBA" id="ARBA00023015"/>
    </source>
</evidence>
<dbReference type="FunFam" id="3.30.730.10:FF:000001">
    <property type="entry name" value="Ethylene-responsive transcription factor 2"/>
    <property type="match status" value="1"/>
</dbReference>
<keyword evidence="10" id="KW-1185">Reference proteome</keyword>
<reference evidence="9 10" key="1">
    <citation type="submission" date="2019-05" db="EMBL/GenBank/DDBJ databases">
        <title>Mikania micrantha, genome provides insights into the molecular mechanism of rapid growth.</title>
        <authorList>
            <person name="Liu B."/>
        </authorList>
    </citation>
    <scope>NUCLEOTIDE SEQUENCE [LARGE SCALE GENOMIC DNA]</scope>
    <source>
        <strain evidence="9">NLD-2019</strain>
        <tissue evidence="9">Leaf</tissue>
    </source>
</reference>
<evidence type="ECO:0000256" key="4">
    <source>
        <dbReference type="ARBA" id="ARBA00023125"/>
    </source>
</evidence>
<dbReference type="CDD" id="cd00018">
    <property type="entry name" value="AP2"/>
    <property type="match status" value="1"/>
</dbReference>
<dbReference type="Gene3D" id="3.30.730.10">
    <property type="entry name" value="AP2/ERF domain"/>
    <property type="match status" value="1"/>
</dbReference>
<organism evidence="9 10">
    <name type="scientific">Mikania micrantha</name>
    <name type="common">bitter vine</name>
    <dbReference type="NCBI Taxonomy" id="192012"/>
    <lineage>
        <taxon>Eukaryota</taxon>
        <taxon>Viridiplantae</taxon>
        <taxon>Streptophyta</taxon>
        <taxon>Embryophyta</taxon>
        <taxon>Tracheophyta</taxon>
        <taxon>Spermatophyta</taxon>
        <taxon>Magnoliopsida</taxon>
        <taxon>eudicotyledons</taxon>
        <taxon>Gunneridae</taxon>
        <taxon>Pentapetalae</taxon>
        <taxon>asterids</taxon>
        <taxon>campanulids</taxon>
        <taxon>Asterales</taxon>
        <taxon>Asteraceae</taxon>
        <taxon>Asteroideae</taxon>
        <taxon>Heliantheae alliance</taxon>
        <taxon>Eupatorieae</taxon>
        <taxon>Mikania</taxon>
    </lineage>
</organism>
<comment type="subcellular location">
    <subcellularLocation>
        <location evidence="1">Nucleus</location>
    </subcellularLocation>
</comment>
<evidence type="ECO:0000256" key="1">
    <source>
        <dbReference type="ARBA" id="ARBA00004123"/>
    </source>
</evidence>
<gene>
    <name evidence="9" type="ORF">E3N88_03460</name>
</gene>
<evidence type="ECO:0000256" key="2">
    <source>
        <dbReference type="ARBA" id="ARBA00022821"/>
    </source>
</evidence>
<dbReference type="GO" id="GO:0006952">
    <property type="term" value="P:defense response"/>
    <property type="evidence" value="ECO:0007669"/>
    <property type="project" value="UniProtKB-KW"/>
</dbReference>
<feature type="compositionally biased region" description="Basic and acidic residues" evidence="7">
    <location>
        <begin position="205"/>
        <end position="215"/>
    </location>
</feature>
<keyword evidence="6" id="KW-0539">Nucleus</keyword>
<dbReference type="Proteomes" id="UP000326396">
    <property type="component" value="Linkage Group LG1"/>
</dbReference>
<dbReference type="PROSITE" id="PS51032">
    <property type="entry name" value="AP2_ERF"/>
    <property type="match status" value="1"/>
</dbReference>
<keyword evidence="4" id="KW-0238">DNA-binding</keyword>
<dbReference type="Pfam" id="PF00847">
    <property type="entry name" value="AP2"/>
    <property type="match status" value="1"/>
</dbReference>
<evidence type="ECO:0000259" key="8">
    <source>
        <dbReference type="PROSITE" id="PS51032"/>
    </source>
</evidence>
<dbReference type="GO" id="GO:0003700">
    <property type="term" value="F:DNA-binding transcription factor activity"/>
    <property type="evidence" value="ECO:0007669"/>
    <property type="project" value="InterPro"/>
</dbReference>
<evidence type="ECO:0000256" key="6">
    <source>
        <dbReference type="ARBA" id="ARBA00023242"/>
    </source>
</evidence>
<sequence>MASLDESSTIDFFIDDQCFLETYALLSDNDSNNTLQSNFVFPQISSSNSPASSSSSSSSSPAFENSVFDKQFEFKVIPEPVVSSKSKKPSLNISIPFPPPVIEKSTVVESCEKRRYRGVRQRPWGKFAAEIRDPNKKGTRVWLGTYETAVEAARAYDRAAFKLRGNKAILNFPLEVGNLNETAEMPLVKSNSRKRTAAEADVEERETSKEMKAETETEESGGGKTIDAAVGPLTPSCWTSVWDFGDGNGGIFEVPPLSPYPTGGFLSDCLVI</sequence>
<dbReference type="SUPFAM" id="SSF54171">
    <property type="entry name" value="DNA-binding domain"/>
    <property type="match status" value="1"/>
</dbReference>
<feature type="region of interest" description="Disordered" evidence="7">
    <location>
        <begin position="191"/>
        <end position="228"/>
    </location>
</feature>
<feature type="domain" description="AP2/ERF" evidence="8">
    <location>
        <begin position="115"/>
        <end position="173"/>
    </location>
</feature>
<dbReference type="GO" id="GO:0003677">
    <property type="term" value="F:DNA binding"/>
    <property type="evidence" value="ECO:0007669"/>
    <property type="project" value="UniProtKB-KW"/>
</dbReference>
<dbReference type="GO" id="GO:0009873">
    <property type="term" value="P:ethylene-activated signaling pathway"/>
    <property type="evidence" value="ECO:0007669"/>
    <property type="project" value="InterPro"/>
</dbReference>
<dbReference type="InterPro" id="IPR036955">
    <property type="entry name" value="AP2/ERF_dom_sf"/>
</dbReference>
<name>A0A5N6Q6J1_9ASTR</name>
<dbReference type="AlphaFoldDB" id="A0A5N6Q6J1"/>
<comment type="caution">
    <text evidence="9">The sequence shown here is derived from an EMBL/GenBank/DDBJ whole genome shotgun (WGS) entry which is preliminary data.</text>
</comment>
<dbReference type="OrthoDB" id="674504at2759"/>
<proteinExistence type="predicted"/>
<dbReference type="GO" id="GO:0005634">
    <property type="term" value="C:nucleus"/>
    <property type="evidence" value="ECO:0007669"/>
    <property type="project" value="UniProtKB-SubCell"/>
</dbReference>
<dbReference type="EMBL" id="SZYD01000001">
    <property type="protein sequence ID" value="KAD7480324.1"/>
    <property type="molecule type" value="Genomic_DNA"/>
</dbReference>
<dbReference type="InterPro" id="IPR044808">
    <property type="entry name" value="ERF_plant"/>
</dbReference>
<dbReference type="PRINTS" id="PR00367">
    <property type="entry name" value="ETHRSPELEMNT"/>
</dbReference>